<dbReference type="Proteomes" id="UP000554482">
    <property type="component" value="Unassembled WGS sequence"/>
</dbReference>
<dbReference type="InterPro" id="IPR046956">
    <property type="entry name" value="RLP23-like"/>
</dbReference>
<keyword evidence="8" id="KW-0808">Transferase</keyword>
<keyword evidence="2 7" id="KW-0812">Transmembrane</keyword>
<keyword evidence="6" id="KW-0325">Glycoprotein</keyword>
<dbReference type="InterPro" id="IPR032675">
    <property type="entry name" value="LRR_dom_sf"/>
</dbReference>
<dbReference type="Gene3D" id="3.80.10.10">
    <property type="entry name" value="Ribonuclease Inhibitor"/>
    <property type="match status" value="1"/>
</dbReference>
<evidence type="ECO:0000256" key="2">
    <source>
        <dbReference type="ARBA" id="ARBA00022692"/>
    </source>
</evidence>
<evidence type="ECO:0000256" key="3">
    <source>
        <dbReference type="ARBA" id="ARBA00022729"/>
    </source>
</evidence>
<evidence type="ECO:0000313" key="8">
    <source>
        <dbReference type="EMBL" id="KAF5184886.1"/>
    </source>
</evidence>
<reference evidence="8 9" key="1">
    <citation type="submission" date="2020-06" db="EMBL/GenBank/DDBJ databases">
        <title>Transcriptomic and genomic resources for Thalictrum thalictroides and T. hernandezii: Facilitating candidate gene discovery in an emerging model plant lineage.</title>
        <authorList>
            <person name="Arias T."/>
            <person name="Riano-Pachon D.M."/>
            <person name="Di Stilio V.S."/>
        </authorList>
    </citation>
    <scope>NUCLEOTIDE SEQUENCE [LARGE SCALE GENOMIC DNA]</scope>
    <source>
        <strain evidence="9">cv. WT478/WT964</strain>
        <tissue evidence="8">Leaves</tissue>
    </source>
</reference>
<dbReference type="PANTHER" id="PTHR48063:SF112">
    <property type="entry name" value="RECEPTOR LIKE PROTEIN 30-LIKE"/>
    <property type="match status" value="1"/>
</dbReference>
<protein>
    <submittedName>
        <fullName evidence="8">LRR receptor-like serine/threonine-protein kinase</fullName>
    </submittedName>
</protein>
<keyword evidence="8" id="KW-0418">Kinase</keyword>
<dbReference type="EMBL" id="JABWDY010031461">
    <property type="protein sequence ID" value="KAF5184886.1"/>
    <property type="molecule type" value="Genomic_DNA"/>
</dbReference>
<dbReference type="PROSITE" id="PS51450">
    <property type="entry name" value="LRR"/>
    <property type="match status" value="1"/>
</dbReference>
<feature type="transmembrane region" description="Helical" evidence="7">
    <location>
        <begin position="78"/>
        <end position="101"/>
    </location>
</feature>
<evidence type="ECO:0000256" key="1">
    <source>
        <dbReference type="ARBA" id="ARBA00004479"/>
    </source>
</evidence>
<evidence type="ECO:0000256" key="6">
    <source>
        <dbReference type="ARBA" id="ARBA00023180"/>
    </source>
</evidence>
<dbReference type="GO" id="GO:0016020">
    <property type="term" value="C:membrane"/>
    <property type="evidence" value="ECO:0007669"/>
    <property type="project" value="UniProtKB-SubCell"/>
</dbReference>
<sequence>MSSLFALSYLNLSHNNLSGTIPSGNQLQTLDDPSIYEGNSGLCGYPLPKTCTGYKPLQVDKPPQVPASDNKGSGFISIWFYTGMASGYVVGFWGACGVLLFKKTWRYAYFRFADDIKDMLFVAIMTRINRLKRT</sequence>
<evidence type="ECO:0000256" key="5">
    <source>
        <dbReference type="ARBA" id="ARBA00023136"/>
    </source>
</evidence>
<accession>A0A7J6VIE7</accession>
<keyword evidence="5 7" id="KW-0472">Membrane</keyword>
<dbReference type="AlphaFoldDB" id="A0A7J6VIE7"/>
<keyword evidence="9" id="KW-1185">Reference proteome</keyword>
<dbReference type="PANTHER" id="PTHR48063">
    <property type="entry name" value="LRR RECEPTOR-LIKE KINASE"/>
    <property type="match status" value="1"/>
</dbReference>
<keyword evidence="8" id="KW-0675">Receptor</keyword>
<comment type="subcellular location">
    <subcellularLocation>
        <location evidence="1">Membrane</location>
        <topology evidence="1">Single-pass type I membrane protein</topology>
    </subcellularLocation>
</comment>
<keyword evidence="4 7" id="KW-1133">Transmembrane helix</keyword>
<evidence type="ECO:0000256" key="4">
    <source>
        <dbReference type="ARBA" id="ARBA00022989"/>
    </source>
</evidence>
<proteinExistence type="predicted"/>
<dbReference type="GO" id="GO:0016301">
    <property type="term" value="F:kinase activity"/>
    <property type="evidence" value="ECO:0007669"/>
    <property type="project" value="UniProtKB-KW"/>
</dbReference>
<organism evidence="8 9">
    <name type="scientific">Thalictrum thalictroides</name>
    <name type="common">Rue-anemone</name>
    <name type="synonym">Anemone thalictroides</name>
    <dbReference type="NCBI Taxonomy" id="46969"/>
    <lineage>
        <taxon>Eukaryota</taxon>
        <taxon>Viridiplantae</taxon>
        <taxon>Streptophyta</taxon>
        <taxon>Embryophyta</taxon>
        <taxon>Tracheophyta</taxon>
        <taxon>Spermatophyta</taxon>
        <taxon>Magnoliopsida</taxon>
        <taxon>Ranunculales</taxon>
        <taxon>Ranunculaceae</taxon>
        <taxon>Thalictroideae</taxon>
        <taxon>Thalictrum</taxon>
    </lineage>
</organism>
<keyword evidence="3" id="KW-0732">Signal</keyword>
<comment type="caution">
    <text evidence="8">The sequence shown here is derived from an EMBL/GenBank/DDBJ whole genome shotgun (WGS) entry which is preliminary data.</text>
</comment>
<evidence type="ECO:0000313" key="9">
    <source>
        <dbReference type="Proteomes" id="UP000554482"/>
    </source>
</evidence>
<dbReference type="InterPro" id="IPR001611">
    <property type="entry name" value="Leu-rich_rpt"/>
</dbReference>
<dbReference type="OrthoDB" id="1060944at2759"/>
<evidence type="ECO:0000256" key="7">
    <source>
        <dbReference type="SAM" id="Phobius"/>
    </source>
</evidence>
<name>A0A7J6VIE7_THATH</name>
<gene>
    <name evidence="8" type="ORF">FRX31_025527</name>
</gene>